<sequence length="101" mass="11193">MARSFSNVKLFSVPLFDGFSHFLARHGYSATTTQSARMGGATYVSGKITPKSVDEKIKNGVVSENVSWVPDPITGYYQPENIKETDVAELRASHVNKKFNH</sequence>
<dbReference type="PANTHER" id="PTHR33509:SF5">
    <property type="entry name" value="PROTEIN SENESCENCE-ASSOCIATED GENE 21, MITOCHONDRIAL"/>
    <property type="match status" value="1"/>
</dbReference>
<name>A0AAV1VTQ8_LUPLU</name>
<evidence type="ECO:0000313" key="1">
    <source>
        <dbReference type="EMBL" id="CAL0300252.1"/>
    </source>
</evidence>
<protein>
    <recommendedName>
        <fullName evidence="3">Late embryogenesis abundant protein</fullName>
    </recommendedName>
</protein>
<keyword evidence="2" id="KW-1185">Reference proteome</keyword>
<reference evidence="1 2" key="1">
    <citation type="submission" date="2024-03" db="EMBL/GenBank/DDBJ databases">
        <authorList>
            <person name="Martinez-Hernandez J."/>
        </authorList>
    </citation>
    <scope>NUCLEOTIDE SEQUENCE [LARGE SCALE GENOMIC DNA]</scope>
</reference>
<dbReference type="Pfam" id="PF03242">
    <property type="entry name" value="LEA_3a"/>
    <property type="match status" value="1"/>
</dbReference>
<gene>
    <name evidence="1" type="ORF">LLUT_LOCUS1312</name>
</gene>
<proteinExistence type="predicted"/>
<dbReference type="GO" id="GO:0006950">
    <property type="term" value="P:response to stress"/>
    <property type="evidence" value="ECO:0007669"/>
    <property type="project" value="TreeGrafter"/>
</dbReference>
<organism evidence="1 2">
    <name type="scientific">Lupinus luteus</name>
    <name type="common">European yellow lupine</name>
    <dbReference type="NCBI Taxonomy" id="3873"/>
    <lineage>
        <taxon>Eukaryota</taxon>
        <taxon>Viridiplantae</taxon>
        <taxon>Streptophyta</taxon>
        <taxon>Embryophyta</taxon>
        <taxon>Tracheophyta</taxon>
        <taxon>Spermatophyta</taxon>
        <taxon>Magnoliopsida</taxon>
        <taxon>eudicotyledons</taxon>
        <taxon>Gunneridae</taxon>
        <taxon>Pentapetalae</taxon>
        <taxon>rosids</taxon>
        <taxon>fabids</taxon>
        <taxon>Fabales</taxon>
        <taxon>Fabaceae</taxon>
        <taxon>Papilionoideae</taxon>
        <taxon>50 kb inversion clade</taxon>
        <taxon>genistoids sensu lato</taxon>
        <taxon>core genistoids</taxon>
        <taxon>Genisteae</taxon>
        <taxon>Lupinus</taxon>
    </lineage>
</organism>
<comment type="caution">
    <text evidence="1">The sequence shown here is derived from an EMBL/GenBank/DDBJ whole genome shotgun (WGS) entry which is preliminary data.</text>
</comment>
<dbReference type="Proteomes" id="UP001497480">
    <property type="component" value="Unassembled WGS sequence"/>
</dbReference>
<dbReference type="PANTHER" id="PTHR33509">
    <property type="entry name" value="LATE EMBRYOGENIS ABUNDANT PROTEIN 2-RELATED"/>
    <property type="match status" value="1"/>
</dbReference>
<dbReference type="AlphaFoldDB" id="A0AAV1VTQ8"/>
<dbReference type="GO" id="GO:0005739">
    <property type="term" value="C:mitochondrion"/>
    <property type="evidence" value="ECO:0007669"/>
    <property type="project" value="TreeGrafter"/>
</dbReference>
<evidence type="ECO:0008006" key="3">
    <source>
        <dbReference type="Google" id="ProtNLM"/>
    </source>
</evidence>
<accession>A0AAV1VTQ8</accession>
<evidence type="ECO:0000313" key="2">
    <source>
        <dbReference type="Proteomes" id="UP001497480"/>
    </source>
</evidence>
<dbReference type="EMBL" id="CAXHTB010000001">
    <property type="protein sequence ID" value="CAL0300252.1"/>
    <property type="molecule type" value="Genomic_DNA"/>
</dbReference>
<dbReference type="InterPro" id="IPR004926">
    <property type="entry name" value="LEA_3a"/>
</dbReference>